<evidence type="ECO:0000256" key="5">
    <source>
        <dbReference type="PIRSR" id="PIRSR604254-1"/>
    </source>
</evidence>
<comment type="subcellular location">
    <subcellularLocation>
        <location evidence="1">Membrane</location>
        <topology evidence="1">Multi-pass membrane protein</topology>
    </subcellularLocation>
</comment>
<dbReference type="Pfam" id="PF03006">
    <property type="entry name" value="HlyIII"/>
    <property type="match status" value="1"/>
</dbReference>
<dbReference type="InterPro" id="IPR004254">
    <property type="entry name" value="AdipoR/HlyIII-related"/>
</dbReference>
<feature type="compositionally biased region" description="Basic residues" evidence="6">
    <location>
        <begin position="7"/>
        <end position="19"/>
    </location>
</feature>
<accession>A0A9D5H1V5</accession>
<evidence type="ECO:0000256" key="2">
    <source>
        <dbReference type="ARBA" id="ARBA00022692"/>
    </source>
</evidence>
<dbReference type="PANTHER" id="PTHR20855">
    <property type="entry name" value="ADIPOR/PROGESTIN RECEPTOR-RELATED"/>
    <property type="match status" value="1"/>
</dbReference>
<keyword evidence="2 7" id="KW-0812">Transmembrane</keyword>
<keyword evidence="3 7" id="KW-1133">Transmembrane helix</keyword>
<comment type="caution">
    <text evidence="8">The sequence shown here is derived from an EMBL/GenBank/DDBJ whole genome shotgun (WGS) entry which is preliminary data.</text>
</comment>
<keyword evidence="5" id="KW-0479">Metal-binding</keyword>
<feature type="transmembrane region" description="Helical" evidence="7">
    <location>
        <begin position="216"/>
        <end position="236"/>
    </location>
</feature>
<evidence type="ECO:0000256" key="3">
    <source>
        <dbReference type="ARBA" id="ARBA00022989"/>
    </source>
</evidence>
<evidence type="ECO:0000256" key="7">
    <source>
        <dbReference type="SAM" id="Phobius"/>
    </source>
</evidence>
<dbReference type="Proteomes" id="UP001085076">
    <property type="component" value="Unassembled WGS sequence"/>
</dbReference>
<feature type="transmembrane region" description="Helical" evidence="7">
    <location>
        <begin position="320"/>
        <end position="340"/>
    </location>
</feature>
<name>A0A9D5H1V5_9LILI</name>
<gene>
    <name evidence="8" type="ORF">J5N97_001829</name>
</gene>
<dbReference type="OrthoDB" id="529367at2759"/>
<feature type="transmembrane region" description="Helical" evidence="7">
    <location>
        <begin position="189"/>
        <end position="210"/>
    </location>
</feature>
<feature type="transmembrane region" description="Helical" evidence="7">
    <location>
        <begin position="153"/>
        <end position="177"/>
    </location>
</feature>
<dbReference type="GO" id="GO:0038023">
    <property type="term" value="F:signaling receptor activity"/>
    <property type="evidence" value="ECO:0007669"/>
    <property type="project" value="TreeGrafter"/>
</dbReference>
<keyword evidence="4 7" id="KW-0472">Membrane</keyword>
<dbReference type="PANTHER" id="PTHR20855:SF115">
    <property type="entry name" value="HEPTAHELICAL TRANSMEMBRANE PROTEIN 1"/>
    <property type="match status" value="1"/>
</dbReference>
<feature type="binding site" evidence="5">
    <location>
        <position position="173"/>
    </location>
    <ligand>
        <name>Zn(2+)</name>
        <dbReference type="ChEBI" id="CHEBI:29105"/>
    </ligand>
</feature>
<feature type="binding site" evidence="5">
    <location>
        <position position="322"/>
    </location>
    <ligand>
        <name>Zn(2+)</name>
        <dbReference type="ChEBI" id="CHEBI:29105"/>
    </ligand>
</feature>
<organism evidence="8 9">
    <name type="scientific">Dioscorea zingiberensis</name>
    <dbReference type="NCBI Taxonomy" id="325984"/>
    <lineage>
        <taxon>Eukaryota</taxon>
        <taxon>Viridiplantae</taxon>
        <taxon>Streptophyta</taxon>
        <taxon>Embryophyta</taxon>
        <taxon>Tracheophyta</taxon>
        <taxon>Spermatophyta</taxon>
        <taxon>Magnoliopsida</taxon>
        <taxon>Liliopsida</taxon>
        <taxon>Dioscoreales</taxon>
        <taxon>Dioscoreaceae</taxon>
        <taxon>Dioscorea</taxon>
    </lineage>
</organism>
<feature type="binding site" evidence="5">
    <location>
        <position position="318"/>
    </location>
    <ligand>
        <name>Zn(2+)</name>
        <dbReference type="ChEBI" id="CHEBI:29105"/>
    </ligand>
</feature>
<evidence type="ECO:0000256" key="1">
    <source>
        <dbReference type="ARBA" id="ARBA00004141"/>
    </source>
</evidence>
<dbReference type="AlphaFoldDB" id="A0A9D5H1V5"/>
<proteinExistence type="predicted"/>
<reference evidence="8 9" key="1">
    <citation type="journal article" date="2022" name="Hortic Res">
        <title>The genome of Dioscorea zingiberensis sheds light on the biosynthesis, origin and evolution of the medicinally important diosgenin saponins.</title>
        <authorList>
            <person name="Li Y."/>
            <person name="Tan C."/>
            <person name="Li Z."/>
            <person name="Guo J."/>
            <person name="Li S."/>
            <person name="Chen X."/>
            <person name="Wang C."/>
            <person name="Dai X."/>
            <person name="Yang H."/>
            <person name="Song W."/>
            <person name="Hou L."/>
            <person name="Xu J."/>
            <person name="Tong Z."/>
            <person name="Xu A."/>
            <person name="Yuan X."/>
            <person name="Wang W."/>
            <person name="Yang Q."/>
            <person name="Chen L."/>
            <person name="Sun Z."/>
            <person name="Wang K."/>
            <person name="Pan B."/>
            <person name="Chen J."/>
            <person name="Bao Y."/>
            <person name="Liu F."/>
            <person name="Qi X."/>
            <person name="Gang D.R."/>
            <person name="Wen J."/>
            <person name="Li J."/>
        </authorList>
    </citation>
    <scope>NUCLEOTIDE SEQUENCE [LARGE SCALE GENOMIC DNA]</scope>
    <source>
        <strain evidence="8">Dzin_1.0</strain>
    </source>
</reference>
<dbReference type="GO" id="GO:0046872">
    <property type="term" value="F:metal ion binding"/>
    <property type="evidence" value="ECO:0007669"/>
    <property type="project" value="UniProtKB-KW"/>
</dbReference>
<keyword evidence="5" id="KW-0862">Zinc</keyword>
<keyword evidence="9" id="KW-1185">Reference proteome</keyword>
<dbReference type="GO" id="GO:0009725">
    <property type="term" value="P:response to hormone"/>
    <property type="evidence" value="ECO:0007669"/>
    <property type="project" value="UniProtKB-ARBA"/>
</dbReference>
<evidence type="ECO:0000256" key="6">
    <source>
        <dbReference type="SAM" id="MobiDB-lite"/>
    </source>
</evidence>
<protein>
    <submittedName>
        <fullName evidence="8">Uncharacterized protein</fullName>
    </submittedName>
</protein>
<feature type="transmembrane region" description="Helical" evidence="7">
    <location>
        <begin position="248"/>
        <end position="269"/>
    </location>
</feature>
<feature type="transmembrane region" description="Helical" evidence="7">
    <location>
        <begin position="281"/>
        <end position="299"/>
    </location>
</feature>
<dbReference type="EMBL" id="JAGGNH010000088">
    <property type="protein sequence ID" value="KAJ0960345.1"/>
    <property type="molecule type" value="Genomic_DNA"/>
</dbReference>
<evidence type="ECO:0000256" key="4">
    <source>
        <dbReference type="ARBA" id="ARBA00023136"/>
    </source>
</evidence>
<feature type="transmembrane region" description="Helical" evidence="7">
    <location>
        <begin position="73"/>
        <end position="93"/>
    </location>
</feature>
<sequence>MKNNNISKKKKNKEHKKKKESSNMKEEKVYKLLRYEELPEYMKENEFILAHYRAEWPLKHAARSLFSWHNETLNVWTHLLGFLLFLGLTLVHLRDIPQVSHLLDPFSWYIPSNTIENSSYNPGKLFNAETKASLASSPSSSSSSSSGSQSTRWPFFIFLSGSMFCLLSSSACHLFSCHSHRLNLLLIRVDYAGIAVMIVASFFPPIYYIFQCDTHWQLLYLSSITALGLLAVVNLLSPHLSTPKFRSYRALLFSAMAFSGIIPAVHAVVVNWSEPRRNITLAYELAMALFYVTGTVFYVTRVPERWNPGAFDLAGHSHQIFHLFVIAGALAHYAAALVFLEWRDSIGCDHQGKSSSIITATMIS</sequence>
<feature type="region of interest" description="Disordered" evidence="6">
    <location>
        <begin position="1"/>
        <end position="23"/>
    </location>
</feature>
<evidence type="ECO:0000313" key="9">
    <source>
        <dbReference type="Proteomes" id="UP001085076"/>
    </source>
</evidence>
<dbReference type="GO" id="GO:0009744">
    <property type="term" value="P:response to sucrose"/>
    <property type="evidence" value="ECO:0007669"/>
    <property type="project" value="UniProtKB-ARBA"/>
</dbReference>
<dbReference type="GO" id="GO:0016020">
    <property type="term" value="C:membrane"/>
    <property type="evidence" value="ECO:0007669"/>
    <property type="project" value="UniProtKB-SubCell"/>
</dbReference>
<evidence type="ECO:0000313" key="8">
    <source>
        <dbReference type="EMBL" id="KAJ0960345.1"/>
    </source>
</evidence>